<feature type="DNA-binding region" description="H-T-H motif" evidence="4">
    <location>
        <begin position="40"/>
        <end position="59"/>
    </location>
</feature>
<dbReference type="Proteomes" id="UP000773614">
    <property type="component" value="Unassembled WGS sequence"/>
</dbReference>
<sequence>MESKRVYRKERRARSEDETRRRIVEAAMRLHEEVGPRATTISAIAARASVQRLTVYRHFADETAIFRACTSHWLSVNPPPDPASWGAVAAPLERLEAALSAFYSYYRATEAMWAAAHRDLAEVPALQEPMAAFARFLAAVADGLFEPFGIGMPAGAPLRATIRHALDFPTWAGLDRQRLPEEEKVALVLAWAAGAAATQSRPSPRAA</sequence>
<dbReference type="AlphaFoldDB" id="A0A964WV39"/>
<keyword evidence="2 4" id="KW-0238">DNA-binding</keyword>
<dbReference type="PRINTS" id="PR00455">
    <property type="entry name" value="HTHTETR"/>
</dbReference>
<dbReference type="InterPro" id="IPR001647">
    <property type="entry name" value="HTH_TetR"/>
</dbReference>
<keyword evidence="3" id="KW-0804">Transcription</keyword>
<protein>
    <submittedName>
        <fullName evidence="6">TetR/AcrR family transcriptional regulator</fullName>
    </submittedName>
</protein>
<name>A0A964WV39_9HYPH</name>
<organism evidence="6 7">
    <name type="scientific">Propylenella binzhouense</name>
    <dbReference type="NCBI Taxonomy" id="2555902"/>
    <lineage>
        <taxon>Bacteria</taxon>
        <taxon>Pseudomonadati</taxon>
        <taxon>Pseudomonadota</taxon>
        <taxon>Alphaproteobacteria</taxon>
        <taxon>Hyphomicrobiales</taxon>
        <taxon>Propylenellaceae</taxon>
        <taxon>Propylenella</taxon>
    </lineage>
</organism>
<reference evidence="6" key="1">
    <citation type="submission" date="2019-03" db="EMBL/GenBank/DDBJ databases">
        <title>Afifella sp. nov., isolated from activated sludge.</title>
        <authorList>
            <person name="Li Q."/>
            <person name="Liu Y."/>
        </authorList>
    </citation>
    <scope>NUCLEOTIDE SEQUENCE</scope>
    <source>
        <strain evidence="6">L72</strain>
    </source>
</reference>
<evidence type="ECO:0000256" key="3">
    <source>
        <dbReference type="ARBA" id="ARBA00023163"/>
    </source>
</evidence>
<dbReference type="InterPro" id="IPR009057">
    <property type="entry name" value="Homeodomain-like_sf"/>
</dbReference>
<keyword evidence="7" id="KW-1185">Reference proteome</keyword>
<proteinExistence type="predicted"/>
<feature type="domain" description="HTH tetR-type" evidence="5">
    <location>
        <begin position="17"/>
        <end position="77"/>
    </location>
</feature>
<evidence type="ECO:0000313" key="7">
    <source>
        <dbReference type="Proteomes" id="UP000773614"/>
    </source>
</evidence>
<dbReference type="PANTHER" id="PTHR30055">
    <property type="entry name" value="HTH-TYPE TRANSCRIPTIONAL REGULATOR RUTR"/>
    <property type="match status" value="1"/>
</dbReference>
<dbReference type="SUPFAM" id="SSF46689">
    <property type="entry name" value="Homeodomain-like"/>
    <property type="match status" value="1"/>
</dbReference>
<gene>
    <name evidence="6" type="ORF">E4O86_18735</name>
</gene>
<accession>A0A964WV39</accession>
<dbReference type="EMBL" id="SPKJ01000093">
    <property type="protein sequence ID" value="MYZ49746.1"/>
    <property type="molecule type" value="Genomic_DNA"/>
</dbReference>
<dbReference type="GO" id="GO:0000976">
    <property type="term" value="F:transcription cis-regulatory region binding"/>
    <property type="evidence" value="ECO:0007669"/>
    <property type="project" value="TreeGrafter"/>
</dbReference>
<comment type="caution">
    <text evidence="6">The sequence shown here is derived from an EMBL/GenBank/DDBJ whole genome shotgun (WGS) entry which is preliminary data.</text>
</comment>
<evidence type="ECO:0000256" key="1">
    <source>
        <dbReference type="ARBA" id="ARBA00023015"/>
    </source>
</evidence>
<evidence type="ECO:0000259" key="5">
    <source>
        <dbReference type="PROSITE" id="PS50977"/>
    </source>
</evidence>
<dbReference type="GO" id="GO:0003700">
    <property type="term" value="F:DNA-binding transcription factor activity"/>
    <property type="evidence" value="ECO:0007669"/>
    <property type="project" value="TreeGrafter"/>
</dbReference>
<dbReference type="InterPro" id="IPR050109">
    <property type="entry name" value="HTH-type_TetR-like_transc_reg"/>
</dbReference>
<evidence type="ECO:0000313" key="6">
    <source>
        <dbReference type="EMBL" id="MYZ49746.1"/>
    </source>
</evidence>
<dbReference type="Gene3D" id="1.10.357.10">
    <property type="entry name" value="Tetracycline Repressor, domain 2"/>
    <property type="match status" value="1"/>
</dbReference>
<evidence type="ECO:0000256" key="2">
    <source>
        <dbReference type="ARBA" id="ARBA00023125"/>
    </source>
</evidence>
<dbReference type="Pfam" id="PF00440">
    <property type="entry name" value="TetR_N"/>
    <property type="match status" value="1"/>
</dbReference>
<dbReference type="PROSITE" id="PS50977">
    <property type="entry name" value="HTH_TETR_2"/>
    <property type="match status" value="1"/>
</dbReference>
<dbReference type="PANTHER" id="PTHR30055:SF234">
    <property type="entry name" value="HTH-TYPE TRANSCRIPTIONAL REGULATOR BETI"/>
    <property type="match status" value="1"/>
</dbReference>
<evidence type="ECO:0000256" key="4">
    <source>
        <dbReference type="PROSITE-ProRule" id="PRU00335"/>
    </source>
</evidence>
<dbReference type="RefSeq" id="WP_281351637.1">
    <property type="nucleotide sequence ID" value="NZ_SPKJ01000093.1"/>
</dbReference>
<keyword evidence="1" id="KW-0805">Transcription regulation</keyword>